<dbReference type="EMBL" id="CM042053">
    <property type="protein sequence ID" value="KAI3715808.1"/>
    <property type="molecule type" value="Genomic_DNA"/>
</dbReference>
<proteinExistence type="predicted"/>
<sequence length="98" mass="11598">MCISVILVRHSKLLHNEYQLYYYISYILRIHGFVMSRSDQVNLQILKKYMDKQLQNVVENCFSEAREMRRGLCLMAVYAVIFYLKEVPKVAKAIFIGT</sequence>
<reference evidence="1 2" key="2">
    <citation type="journal article" date="2022" name="Mol. Ecol. Resour.">
        <title>The genomes of chicory, endive, great burdock and yacon provide insights into Asteraceae paleo-polyploidization history and plant inulin production.</title>
        <authorList>
            <person name="Fan W."/>
            <person name="Wang S."/>
            <person name="Wang H."/>
            <person name="Wang A."/>
            <person name="Jiang F."/>
            <person name="Liu H."/>
            <person name="Zhao H."/>
            <person name="Xu D."/>
            <person name="Zhang Y."/>
        </authorList>
    </citation>
    <scope>NUCLEOTIDE SEQUENCE [LARGE SCALE GENOMIC DNA]</scope>
    <source>
        <strain evidence="2">cv. Niubang</strain>
    </source>
</reference>
<gene>
    <name evidence="1" type="ORF">L6452_22795</name>
</gene>
<organism evidence="1 2">
    <name type="scientific">Arctium lappa</name>
    <name type="common">Greater burdock</name>
    <name type="synonym">Lappa major</name>
    <dbReference type="NCBI Taxonomy" id="4217"/>
    <lineage>
        <taxon>Eukaryota</taxon>
        <taxon>Viridiplantae</taxon>
        <taxon>Streptophyta</taxon>
        <taxon>Embryophyta</taxon>
        <taxon>Tracheophyta</taxon>
        <taxon>Spermatophyta</taxon>
        <taxon>Magnoliopsida</taxon>
        <taxon>eudicotyledons</taxon>
        <taxon>Gunneridae</taxon>
        <taxon>Pentapetalae</taxon>
        <taxon>asterids</taxon>
        <taxon>campanulids</taxon>
        <taxon>Asterales</taxon>
        <taxon>Asteraceae</taxon>
        <taxon>Carduoideae</taxon>
        <taxon>Cardueae</taxon>
        <taxon>Arctiinae</taxon>
        <taxon>Arctium</taxon>
    </lineage>
</organism>
<comment type="caution">
    <text evidence="1">The sequence shown here is derived from an EMBL/GenBank/DDBJ whole genome shotgun (WGS) entry which is preliminary data.</text>
</comment>
<reference evidence="2" key="1">
    <citation type="journal article" date="2022" name="Mol. Ecol. Resour.">
        <title>The genomes of chicory, endive, great burdock and yacon provide insights into Asteraceae palaeo-polyploidization history and plant inulin production.</title>
        <authorList>
            <person name="Fan W."/>
            <person name="Wang S."/>
            <person name="Wang H."/>
            <person name="Wang A."/>
            <person name="Jiang F."/>
            <person name="Liu H."/>
            <person name="Zhao H."/>
            <person name="Xu D."/>
            <person name="Zhang Y."/>
        </authorList>
    </citation>
    <scope>NUCLEOTIDE SEQUENCE [LARGE SCALE GENOMIC DNA]</scope>
    <source>
        <strain evidence="2">cv. Niubang</strain>
    </source>
</reference>
<protein>
    <submittedName>
        <fullName evidence="1">Uncharacterized protein</fullName>
    </submittedName>
</protein>
<accession>A0ACB9B1K5</accession>
<evidence type="ECO:0000313" key="1">
    <source>
        <dbReference type="EMBL" id="KAI3715808.1"/>
    </source>
</evidence>
<name>A0ACB9B1K5_ARCLA</name>
<evidence type="ECO:0000313" key="2">
    <source>
        <dbReference type="Proteomes" id="UP001055879"/>
    </source>
</evidence>
<keyword evidence="2" id="KW-1185">Reference proteome</keyword>
<dbReference type="Proteomes" id="UP001055879">
    <property type="component" value="Linkage Group LG07"/>
</dbReference>